<evidence type="ECO:0000313" key="3">
    <source>
        <dbReference type="EMBL" id="SUA50333.1"/>
    </source>
</evidence>
<dbReference type="Proteomes" id="UP000254603">
    <property type="component" value="Unassembled WGS sequence"/>
</dbReference>
<proteinExistence type="predicted"/>
<evidence type="ECO:0000313" key="5">
    <source>
        <dbReference type="Proteomes" id="UP000594903"/>
    </source>
</evidence>
<reference evidence="3 4" key="1">
    <citation type="submission" date="2018-06" db="EMBL/GenBank/DDBJ databases">
        <authorList>
            <consortium name="Pathogen Informatics"/>
            <person name="Doyle S."/>
        </authorList>
    </citation>
    <scope>NUCLEOTIDE SEQUENCE [LARGE SCALE GENOMIC DNA]</scope>
    <source>
        <strain evidence="3 4">NCTC11997</strain>
    </source>
</reference>
<feature type="transmembrane region" description="Helical" evidence="1">
    <location>
        <begin position="12"/>
        <end position="37"/>
    </location>
</feature>
<dbReference type="OrthoDB" id="5654021at2"/>
<keyword evidence="1" id="KW-1133">Transmembrane helix</keyword>
<accession>A0A378XBY1</accession>
<keyword evidence="5" id="KW-1185">Reference proteome</keyword>
<gene>
    <name evidence="2" type="ORF">I6G29_00590</name>
    <name evidence="3" type="ORF">NCTC11997_00154</name>
</gene>
<evidence type="ECO:0000313" key="4">
    <source>
        <dbReference type="Proteomes" id="UP000254603"/>
    </source>
</evidence>
<feature type="transmembrane region" description="Helical" evidence="1">
    <location>
        <begin position="43"/>
        <end position="61"/>
    </location>
</feature>
<dbReference type="RefSeq" id="WP_018574890.1">
    <property type="nucleotide sequence ID" value="NZ_CP065725.1"/>
</dbReference>
<reference evidence="2 5" key="2">
    <citation type="submission" date="2020-12" db="EMBL/GenBank/DDBJ databases">
        <title>FDA dAtabase for Regulatory Grade micrObial Sequences (FDA-ARGOS): Supporting development and validation of Infectious Disease Dx tests.</title>
        <authorList>
            <person name="Sproer C."/>
            <person name="Gronow S."/>
            <person name="Severitt S."/>
            <person name="Schroder I."/>
            <person name="Tallon L."/>
            <person name="Sadzewicz L."/>
            <person name="Zhao X."/>
            <person name="Boylan J."/>
            <person name="Ott S."/>
            <person name="Bowen H."/>
            <person name="Vavikolanu K."/>
            <person name="Mehta A."/>
            <person name="Aluvathingal J."/>
            <person name="Nadendla S."/>
            <person name="Lowell S."/>
            <person name="Myers T."/>
            <person name="Yan Y."/>
            <person name="Sichtig H."/>
        </authorList>
    </citation>
    <scope>NUCLEOTIDE SEQUENCE [LARGE SCALE GENOMIC DNA]</scope>
    <source>
        <strain evidence="2 5">FDAARGOS_872</strain>
    </source>
</reference>
<dbReference type="Proteomes" id="UP000594903">
    <property type="component" value="Chromosome"/>
</dbReference>
<dbReference type="EMBL" id="UGSB01000001">
    <property type="protein sequence ID" value="SUA50333.1"/>
    <property type="molecule type" value="Genomic_DNA"/>
</dbReference>
<dbReference type="AlphaFoldDB" id="A0A378XBY1"/>
<keyword evidence="1" id="KW-0472">Membrane</keyword>
<keyword evidence="1" id="KW-0812">Transmembrane</keyword>
<sequence>MWIWFAVAAIALILELFSGTFVLLLLCIGAIAAGLAAWLEQSIIIQLALLAIIPVIGVFVLKRMGKFHLRNPLASETDSNLNLDIGKSVYVDKWVTERRLAHVKFRGAQWQAKPADSYILLRSGQHQIVAIRGIILIIEPIGGS</sequence>
<dbReference type="STRING" id="1122619.GCA_000373745_01717"/>
<dbReference type="EMBL" id="CP065725">
    <property type="protein sequence ID" value="QPT40176.1"/>
    <property type="molecule type" value="Genomic_DNA"/>
</dbReference>
<evidence type="ECO:0000313" key="2">
    <source>
        <dbReference type="EMBL" id="QPT40176.1"/>
    </source>
</evidence>
<protein>
    <submittedName>
        <fullName evidence="2">NfeD family protein</fullName>
    </submittedName>
    <submittedName>
        <fullName evidence="3">NfeD-like C-terminal, partner-binding</fullName>
    </submittedName>
</protein>
<evidence type="ECO:0000256" key="1">
    <source>
        <dbReference type="SAM" id="Phobius"/>
    </source>
</evidence>
<organism evidence="3 4">
    <name type="scientific">Oligella ureolytica</name>
    <dbReference type="NCBI Taxonomy" id="90244"/>
    <lineage>
        <taxon>Bacteria</taxon>
        <taxon>Pseudomonadati</taxon>
        <taxon>Pseudomonadota</taxon>
        <taxon>Betaproteobacteria</taxon>
        <taxon>Burkholderiales</taxon>
        <taxon>Alcaligenaceae</taxon>
        <taxon>Oligella</taxon>
    </lineage>
</organism>
<name>A0A378XBY1_9BURK</name>